<accession>A0A915HHW1</accession>
<protein>
    <submittedName>
        <fullName evidence="3">Uncharacterized protein</fullName>
    </submittedName>
</protein>
<feature type="signal peptide" evidence="1">
    <location>
        <begin position="1"/>
        <end position="20"/>
    </location>
</feature>
<proteinExistence type="predicted"/>
<keyword evidence="2" id="KW-1185">Reference proteome</keyword>
<dbReference type="Proteomes" id="UP000887565">
    <property type="component" value="Unplaced"/>
</dbReference>
<dbReference type="AlphaFoldDB" id="A0A915HHW1"/>
<evidence type="ECO:0000313" key="2">
    <source>
        <dbReference type="Proteomes" id="UP000887565"/>
    </source>
</evidence>
<feature type="chain" id="PRO_5038138970" evidence="1">
    <location>
        <begin position="21"/>
        <end position="99"/>
    </location>
</feature>
<dbReference type="WBParaSite" id="nRc.2.0.1.t01190-RA">
    <property type="protein sequence ID" value="nRc.2.0.1.t01190-RA"/>
    <property type="gene ID" value="nRc.2.0.1.g01190"/>
</dbReference>
<name>A0A915HHW1_ROMCU</name>
<reference evidence="3" key="1">
    <citation type="submission" date="2022-11" db="UniProtKB">
        <authorList>
            <consortium name="WormBaseParasite"/>
        </authorList>
    </citation>
    <scope>IDENTIFICATION</scope>
</reference>
<organism evidence="2 3">
    <name type="scientific">Romanomermis culicivorax</name>
    <name type="common">Nematode worm</name>
    <dbReference type="NCBI Taxonomy" id="13658"/>
    <lineage>
        <taxon>Eukaryota</taxon>
        <taxon>Metazoa</taxon>
        <taxon>Ecdysozoa</taxon>
        <taxon>Nematoda</taxon>
        <taxon>Enoplea</taxon>
        <taxon>Dorylaimia</taxon>
        <taxon>Mermithida</taxon>
        <taxon>Mermithoidea</taxon>
        <taxon>Mermithidae</taxon>
        <taxon>Romanomermis</taxon>
    </lineage>
</organism>
<keyword evidence="1" id="KW-0732">Signal</keyword>
<evidence type="ECO:0000313" key="3">
    <source>
        <dbReference type="WBParaSite" id="nRc.2.0.1.t01190-RA"/>
    </source>
</evidence>
<evidence type="ECO:0000256" key="1">
    <source>
        <dbReference type="SAM" id="SignalP"/>
    </source>
</evidence>
<sequence length="99" mass="9993">MGIHCLNLFLDFALNGQLLGLELVGDGANDLIDGLCGGNIVVGTLMFLVAAVSKILPGTGAATKLGSGAVIKLGGVCIEIVEALLIALGPRAAWSSFQN</sequence>